<dbReference type="SUPFAM" id="SSF55811">
    <property type="entry name" value="Nudix"/>
    <property type="match status" value="1"/>
</dbReference>
<keyword evidence="4" id="KW-0460">Magnesium</keyword>
<proteinExistence type="inferred from homology"/>
<dbReference type="Proteomes" id="UP001501195">
    <property type="component" value="Unassembled WGS sequence"/>
</dbReference>
<comment type="caution">
    <text evidence="7">The sequence shown here is derived from an EMBL/GenBank/DDBJ whole genome shotgun (WGS) entry which is preliminary data.</text>
</comment>
<gene>
    <name evidence="7" type="ORF">GCM10023225_12630</name>
</gene>
<dbReference type="InterPro" id="IPR015797">
    <property type="entry name" value="NUDIX_hydrolase-like_dom_sf"/>
</dbReference>
<dbReference type="GO" id="GO:0016787">
    <property type="term" value="F:hydrolase activity"/>
    <property type="evidence" value="ECO:0007669"/>
    <property type="project" value="UniProtKB-KW"/>
</dbReference>
<dbReference type="PRINTS" id="PR00502">
    <property type="entry name" value="NUDIXFAMILY"/>
</dbReference>
<keyword evidence="8" id="KW-1185">Reference proteome</keyword>
<dbReference type="InterPro" id="IPR020476">
    <property type="entry name" value="Nudix_hydrolase"/>
</dbReference>
<reference evidence="8" key="1">
    <citation type="journal article" date="2019" name="Int. J. Syst. Evol. Microbiol.">
        <title>The Global Catalogue of Microorganisms (GCM) 10K type strain sequencing project: providing services to taxonomists for standard genome sequencing and annotation.</title>
        <authorList>
            <consortium name="The Broad Institute Genomics Platform"/>
            <consortium name="The Broad Institute Genome Sequencing Center for Infectious Disease"/>
            <person name="Wu L."/>
            <person name="Ma J."/>
        </authorList>
    </citation>
    <scope>NUCLEOTIDE SEQUENCE [LARGE SCALE GENOMIC DNA]</scope>
    <source>
        <strain evidence="8">JCM 18126</strain>
    </source>
</reference>
<dbReference type="EMBL" id="BAABIL010000165">
    <property type="protein sequence ID" value="GAA4972552.1"/>
    <property type="molecule type" value="Genomic_DNA"/>
</dbReference>
<evidence type="ECO:0000259" key="6">
    <source>
        <dbReference type="PROSITE" id="PS51462"/>
    </source>
</evidence>
<accession>A0ABP9HKK0</accession>
<comment type="cofactor">
    <cofactor evidence="1">
        <name>Mg(2+)</name>
        <dbReference type="ChEBI" id="CHEBI:18420"/>
    </cofactor>
</comment>
<evidence type="ECO:0000256" key="1">
    <source>
        <dbReference type="ARBA" id="ARBA00001946"/>
    </source>
</evidence>
<dbReference type="InterPro" id="IPR000086">
    <property type="entry name" value="NUDIX_hydrolase_dom"/>
</dbReference>
<dbReference type="Gene3D" id="3.90.79.10">
    <property type="entry name" value="Nucleoside Triphosphate Pyrophosphohydrolase"/>
    <property type="match status" value="1"/>
</dbReference>
<protein>
    <submittedName>
        <fullName evidence="7">NUDIX hydrolase</fullName>
    </submittedName>
</protein>
<evidence type="ECO:0000313" key="8">
    <source>
        <dbReference type="Proteomes" id="UP001501195"/>
    </source>
</evidence>
<evidence type="ECO:0000256" key="3">
    <source>
        <dbReference type="ARBA" id="ARBA00022801"/>
    </source>
</evidence>
<dbReference type="PROSITE" id="PS51462">
    <property type="entry name" value="NUDIX"/>
    <property type="match status" value="1"/>
</dbReference>
<sequence>MIYRNGRGHFLLVQPTYKDGWDLPSGYVEPGESPLAAARREVVEELGTDLPVTGLLLVDWAPHPDEGDKVLFVFDGGVLSPDARARIAPDGREIARADFHDPAALDELTPARLARRIRTALQAGPAGAGHYAEHGVVAMPMS</sequence>
<evidence type="ECO:0000313" key="7">
    <source>
        <dbReference type="EMBL" id="GAA4972552.1"/>
    </source>
</evidence>
<evidence type="ECO:0000256" key="2">
    <source>
        <dbReference type="ARBA" id="ARBA00005582"/>
    </source>
</evidence>
<dbReference type="CDD" id="cd18876">
    <property type="entry name" value="NUDIX_Hydrolase"/>
    <property type="match status" value="1"/>
</dbReference>
<name>A0ABP9HKK0_9ACTN</name>
<dbReference type="Pfam" id="PF00293">
    <property type="entry name" value="NUDIX"/>
    <property type="match status" value="1"/>
</dbReference>
<dbReference type="PANTHER" id="PTHR43046">
    <property type="entry name" value="GDP-MANNOSE MANNOSYL HYDROLASE"/>
    <property type="match status" value="1"/>
</dbReference>
<feature type="domain" description="Nudix hydrolase" evidence="6">
    <location>
        <begin position="1"/>
        <end position="122"/>
    </location>
</feature>
<evidence type="ECO:0000256" key="4">
    <source>
        <dbReference type="ARBA" id="ARBA00022842"/>
    </source>
</evidence>
<comment type="similarity">
    <text evidence="2 5">Belongs to the Nudix hydrolase family.</text>
</comment>
<dbReference type="PANTHER" id="PTHR43046:SF12">
    <property type="entry name" value="GDP-MANNOSE MANNOSYL HYDROLASE"/>
    <property type="match status" value="1"/>
</dbReference>
<evidence type="ECO:0000256" key="5">
    <source>
        <dbReference type="RuleBase" id="RU003476"/>
    </source>
</evidence>
<organism evidence="7 8">
    <name type="scientific">Kineococcus glutinatus</name>
    <dbReference type="NCBI Taxonomy" id="1070872"/>
    <lineage>
        <taxon>Bacteria</taxon>
        <taxon>Bacillati</taxon>
        <taxon>Actinomycetota</taxon>
        <taxon>Actinomycetes</taxon>
        <taxon>Kineosporiales</taxon>
        <taxon>Kineosporiaceae</taxon>
        <taxon>Kineococcus</taxon>
    </lineage>
</organism>
<keyword evidence="3 5" id="KW-0378">Hydrolase</keyword>
<dbReference type="InterPro" id="IPR020084">
    <property type="entry name" value="NUDIX_hydrolase_CS"/>
</dbReference>
<dbReference type="PROSITE" id="PS00893">
    <property type="entry name" value="NUDIX_BOX"/>
    <property type="match status" value="1"/>
</dbReference>